<proteinExistence type="predicted"/>
<evidence type="ECO:0000313" key="6">
    <source>
        <dbReference type="Proteomes" id="UP000318833"/>
    </source>
</evidence>
<dbReference type="OrthoDB" id="996843at2"/>
<evidence type="ECO:0000313" key="5">
    <source>
        <dbReference type="EMBL" id="TSE07337.1"/>
    </source>
</evidence>
<dbReference type="RefSeq" id="WP_109436710.1">
    <property type="nucleotide sequence ID" value="NZ_CANMIK010000040.1"/>
</dbReference>
<dbReference type="Pfam" id="PF01047">
    <property type="entry name" value="MarR"/>
    <property type="match status" value="1"/>
</dbReference>
<dbReference type="GO" id="GO:0003677">
    <property type="term" value="F:DNA binding"/>
    <property type="evidence" value="ECO:0007669"/>
    <property type="project" value="UniProtKB-KW"/>
</dbReference>
<dbReference type="SUPFAM" id="SSF46785">
    <property type="entry name" value="Winged helix' DNA-binding domain"/>
    <property type="match status" value="1"/>
</dbReference>
<protein>
    <submittedName>
        <fullName evidence="5">MarR family transcriptional regulator</fullName>
    </submittedName>
</protein>
<evidence type="ECO:0000256" key="1">
    <source>
        <dbReference type="ARBA" id="ARBA00023015"/>
    </source>
</evidence>
<dbReference type="PANTHER" id="PTHR42756:SF1">
    <property type="entry name" value="TRANSCRIPTIONAL REPRESSOR OF EMRAB OPERON"/>
    <property type="match status" value="1"/>
</dbReference>
<sequence>MIKNLNETTGYKIRNVSLLLINKINQNFIKKGFDITAEQLKMLVVLWESDGKTQNELGESVGKFKTSVTKIIDGLEKRKLIQRAPHPTDRRANVIYLTEVGKNIKKQLEPIIEHTLSEAHKNISNEKLIVFHEVLNQIEKNLK</sequence>
<evidence type="ECO:0000259" key="4">
    <source>
        <dbReference type="PROSITE" id="PS50995"/>
    </source>
</evidence>
<keyword evidence="2" id="KW-0238">DNA-binding</keyword>
<reference evidence="5 6" key="1">
    <citation type="submission" date="2019-07" db="EMBL/GenBank/DDBJ databases">
        <title>The draft genome sequence of Aquimarina algiphila M91.</title>
        <authorList>
            <person name="Meng X."/>
        </authorList>
    </citation>
    <scope>NUCLEOTIDE SEQUENCE [LARGE SCALE GENOMIC DNA]</scope>
    <source>
        <strain evidence="5 6">M91</strain>
    </source>
</reference>
<dbReference type="EMBL" id="VLNR01000034">
    <property type="protein sequence ID" value="TSE07337.1"/>
    <property type="molecule type" value="Genomic_DNA"/>
</dbReference>
<dbReference type="InterPro" id="IPR036388">
    <property type="entry name" value="WH-like_DNA-bd_sf"/>
</dbReference>
<organism evidence="5 6">
    <name type="scientific">Aquimarina algiphila</name>
    <dbReference type="NCBI Taxonomy" id="2047982"/>
    <lineage>
        <taxon>Bacteria</taxon>
        <taxon>Pseudomonadati</taxon>
        <taxon>Bacteroidota</taxon>
        <taxon>Flavobacteriia</taxon>
        <taxon>Flavobacteriales</taxon>
        <taxon>Flavobacteriaceae</taxon>
        <taxon>Aquimarina</taxon>
    </lineage>
</organism>
<comment type="caution">
    <text evidence="5">The sequence shown here is derived from an EMBL/GenBank/DDBJ whole genome shotgun (WGS) entry which is preliminary data.</text>
</comment>
<feature type="domain" description="HTH marR-type" evidence="4">
    <location>
        <begin position="1"/>
        <end position="140"/>
    </location>
</feature>
<dbReference type="PANTHER" id="PTHR42756">
    <property type="entry name" value="TRANSCRIPTIONAL REGULATOR, MARR"/>
    <property type="match status" value="1"/>
</dbReference>
<dbReference type="InterPro" id="IPR000835">
    <property type="entry name" value="HTH_MarR-typ"/>
</dbReference>
<dbReference type="SMART" id="SM00347">
    <property type="entry name" value="HTH_MARR"/>
    <property type="match status" value="1"/>
</dbReference>
<evidence type="ECO:0000256" key="2">
    <source>
        <dbReference type="ARBA" id="ARBA00023125"/>
    </source>
</evidence>
<dbReference type="Gene3D" id="1.10.10.10">
    <property type="entry name" value="Winged helix-like DNA-binding domain superfamily/Winged helix DNA-binding domain"/>
    <property type="match status" value="1"/>
</dbReference>
<name>A0A554VI64_9FLAO</name>
<dbReference type="PROSITE" id="PS50995">
    <property type="entry name" value="HTH_MARR_2"/>
    <property type="match status" value="1"/>
</dbReference>
<gene>
    <name evidence="5" type="ORF">FOF46_16270</name>
</gene>
<evidence type="ECO:0000256" key="3">
    <source>
        <dbReference type="ARBA" id="ARBA00023163"/>
    </source>
</evidence>
<dbReference type="GO" id="GO:0003700">
    <property type="term" value="F:DNA-binding transcription factor activity"/>
    <property type="evidence" value="ECO:0007669"/>
    <property type="project" value="InterPro"/>
</dbReference>
<dbReference type="AlphaFoldDB" id="A0A554VI64"/>
<dbReference type="InterPro" id="IPR036390">
    <property type="entry name" value="WH_DNA-bd_sf"/>
</dbReference>
<accession>A0A554VI64</accession>
<dbReference type="Proteomes" id="UP000318833">
    <property type="component" value="Unassembled WGS sequence"/>
</dbReference>
<keyword evidence="3" id="KW-0804">Transcription</keyword>
<dbReference type="PRINTS" id="PR00598">
    <property type="entry name" value="HTHMARR"/>
</dbReference>
<keyword evidence="1" id="KW-0805">Transcription regulation</keyword>
<keyword evidence="6" id="KW-1185">Reference proteome</keyword>